<dbReference type="PANTHER" id="PTHR43490:SF99">
    <property type="entry name" value="SHORT-CHAIN DEHYDROGENASE_REDUCTASE"/>
    <property type="match status" value="1"/>
</dbReference>
<dbReference type="Gene3D" id="3.40.50.720">
    <property type="entry name" value="NAD(P)-binding Rossmann-like Domain"/>
    <property type="match status" value="1"/>
</dbReference>
<dbReference type="Pfam" id="PF00106">
    <property type="entry name" value="adh_short"/>
    <property type="match status" value="1"/>
</dbReference>
<gene>
    <name evidence="4" type="ORF">KXQ929_LOCUS48393</name>
</gene>
<organism evidence="4 5">
    <name type="scientific">Adineta steineri</name>
    <dbReference type="NCBI Taxonomy" id="433720"/>
    <lineage>
        <taxon>Eukaryota</taxon>
        <taxon>Metazoa</taxon>
        <taxon>Spiralia</taxon>
        <taxon>Gnathifera</taxon>
        <taxon>Rotifera</taxon>
        <taxon>Eurotatoria</taxon>
        <taxon>Bdelloidea</taxon>
        <taxon>Adinetida</taxon>
        <taxon>Adinetidae</taxon>
        <taxon>Adineta</taxon>
    </lineage>
</organism>
<dbReference type="InterPro" id="IPR002347">
    <property type="entry name" value="SDR_fam"/>
</dbReference>
<reference evidence="4" key="1">
    <citation type="submission" date="2021-02" db="EMBL/GenBank/DDBJ databases">
        <authorList>
            <person name="Nowell W R."/>
        </authorList>
    </citation>
    <scope>NUCLEOTIDE SEQUENCE</scope>
</reference>
<proteinExistence type="inferred from homology"/>
<comment type="caution">
    <text evidence="4">The sequence shown here is derived from an EMBL/GenBank/DDBJ whole genome shotgun (WGS) entry which is preliminary data.</text>
</comment>
<evidence type="ECO:0000313" key="4">
    <source>
        <dbReference type="EMBL" id="CAF4353363.1"/>
    </source>
</evidence>
<keyword evidence="2" id="KW-0521">NADP</keyword>
<dbReference type="EMBL" id="CAJOBB010018936">
    <property type="protein sequence ID" value="CAF4353363.1"/>
    <property type="molecule type" value="Genomic_DNA"/>
</dbReference>
<dbReference type="Proteomes" id="UP000663868">
    <property type="component" value="Unassembled WGS sequence"/>
</dbReference>
<sequence length="70" mass="7573">MATETTSSYTANAFKKAIALITGANKGIGFETARQLGKQGIFVLIGARDKIRGEEAVKKLKDEKINAKFL</sequence>
<dbReference type="GO" id="GO:0016491">
    <property type="term" value="F:oxidoreductase activity"/>
    <property type="evidence" value="ECO:0007669"/>
    <property type="project" value="UniProtKB-KW"/>
</dbReference>
<dbReference type="PANTHER" id="PTHR43490">
    <property type="entry name" value="(+)-NEOMENTHOL DEHYDROGENASE"/>
    <property type="match status" value="1"/>
</dbReference>
<evidence type="ECO:0000256" key="1">
    <source>
        <dbReference type="ARBA" id="ARBA00006484"/>
    </source>
</evidence>
<protein>
    <submittedName>
        <fullName evidence="4">Uncharacterized protein</fullName>
    </submittedName>
</protein>
<feature type="non-terminal residue" evidence="4">
    <location>
        <position position="1"/>
    </location>
</feature>
<dbReference type="AlphaFoldDB" id="A0A820L4I1"/>
<keyword evidence="3" id="KW-0560">Oxidoreductase</keyword>
<evidence type="ECO:0000313" key="5">
    <source>
        <dbReference type="Proteomes" id="UP000663868"/>
    </source>
</evidence>
<evidence type="ECO:0000256" key="3">
    <source>
        <dbReference type="ARBA" id="ARBA00023002"/>
    </source>
</evidence>
<name>A0A820L4I1_9BILA</name>
<dbReference type="SUPFAM" id="SSF51735">
    <property type="entry name" value="NAD(P)-binding Rossmann-fold domains"/>
    <property type="match status" value="1"/>
</dbReference>
<evidence type="ECO:0000256" key="2">
    <source>
        <dbReference type="ARBA" id="ARBA00022857"/>
    </source>
</evidence>
<accession>A0A820L4I1</accession>
<comment type="similarity">
    <text evidence="1">Belongs to the short-chain dehydrogenases/reductases (SDR) family.</text>
</comment>
<dbReference type="InterPro" id="IPR036291">
    <property type="entry name" value="NAD(P)-bd_dom_sf"/>
</dbReference>